<dbReference type="Pfam" id="PF08352">
    <property type="entry name" value="oligo_HPY"/>
    <property type="match status" value="2"/>
</dbReference>
<dbReference type="InParanoid" id="A0A6N7F2A0"/>
<dbReference type="NCBIfam" id="NF008453">
    <property type="entry name" value="PRK11308.1"/>
    <property type="match status" value="2"/>
</dbReference>
<dbReference type="InterPro" id="IPR013563">
    <property type="entry name" value="Oligopep_ABC_C"/>
</dbReference>
<comment type="caution">
    <text evidence="11">The sequence shown here is derived from an EMBL/GenBank/DDBJ whole genome shotgun (WGS) entry which is preliminary data.</text>
</comment>
<evidence type="ECO:0000256" key="2">
    <source>
        <dbReference type="ARBA" id="ARBA00005417"/>
    </source>
</evidence>
<dbReference type="PROSITE" id="PS50893">
    <property type="entry name" value="ABC_TRANSPORTER_2"/>
    <property type="match status" value="2"/>
</dbReference>
<sequence>MQSLLDVSQLTVDFRSEEGLIRAVDDIHLSVHPGEIVGLVGESGSGKSVTSKTIMRLMPSNALVHSNSRVMLHHNNQDYNVLKLKGKQLNMVHGGVVSMIFQEPMASFAPAIRIGEQIIETIQIHLGKSRDEARKIGIGLFERVGIPMPEQRFDQYVFELSGGMRQRAMIAMALSTQPKLLIADEPTTALDVTIQAQVLDLMLELREQLGMAMIFITHDLGVISKVADNVTVLKKGRVVEAGRAETVLRQPQHAYTQQLLDALPHINELPPPPKDAGDPFVRIENLNIYFPMNSGGRHDKRQFHAVKDINLTLPKGRIIGLVGESGSGKTTLGKALLGATPISSGTIAFLGDQPLQFNHPKQIKRKTFARIGQMIFQDPHASLNPRMTVRDIIAEPLEALKLCKDKAEIDARVKAIAARCHIEISHLRRFPHAFSGGQRQRISIARALICEPQFIVADESVAALDVSTQAEILKLLKSLRDEMGLTILFISHDLSVIANLCDHVVVIRHGELVEQGSVRDIFLQPQAAYTQQLIHSIPMIDPLEPCNTSSNASVLTPALNHLHTSDRRCDASLK</sequence>
<dbReference type="InterPro" id="IPR027417">
    <property type="entry name" value="P-loop_NTPase"/>
</dbReference>
<dbReference type="PANTHER" id="PTHR43297">
    <property type="entry name" value="OLIGOPEPTIDE TRANSPORT ATP-BINDING PROTEIN APPD"/>
    <property type="match status" value="1"/>
</dbReference>
<comment type="catalytic activity">
    <reaction evidence="9">
        <text>a dipeptide(out) + ATP + H2O = a dipeptide(in) + ADP + phosphate + H(+)</text>
        <dbReference type="Rhea" id="RHEA:23120"/>
        <dbReference type="ChEBI" id="CHEBI:15377"/>
        <dbReference type="ChEBI" id="CHEBI:15378"/>
        <dbReference type="ChEBI" id="CHEBI:30616"/>
        <dbReference type="ChEBI" id="CHEBI:43474"/>
        <dbReference type="ChEBI" id="CHEBI:90799"/>
        <dbReference type="ChEBI" id="CHEBI:456216"/>
        <dbReference type="EC" id="7.4.2.9"/>
    </reaction>
</comment>
<dbReference type="Gene3D" id="3.40.50.300">
    <property type="entry name" value="P-loop containing nucleotide triphosphate hydrolases"/>
    <property type="match status" value="2"/>
</dbReference>
<evidence type="ECO:0000256" key="4">
    <source>
        <dbReference type="ARBA" id="ARBA00022475"/>
    </source>
</evidence>
<evidence type="ECO:0000256" key="9">
    <source>
        <dbReference type="ARBA" id="ARBA00047356"/>
    </source>
</evidence>
<evidence type="ECO:0000313" key="11">
    <source>
        <dbReference type="EMBL" id="MPV85996.1"/>
    </source>
</evidence>
<dbReference type="SUPFAM" id="SSF52540">
    <property type="entry name" value="P-loop containing nucleoside triphosphate hydrolases"/>
    <property type="match status" value="2"/>
</dbReference>
<feature type="domain" description="ABC transporter" evidence="10">
    <location>
        <begin position="281"/>
        <end position="534"/>
    </location>
</feature>
<dbReference type="Pfam" id="PF00005">
    <property type="entry name" value="ABC_tran"/>
    <property type="match status" value="2"/>
</dbReference>
<evidence type="ECO:0000256" key="6">
    <source>
        <dbReference type="ARBA" id="ARBA00022840"/>
    </source>
</evidence>
<evidence type="ECO:0000313" key="12">
    <source>
        <dbReference type="Proteomes" id="UP000471298"/>
    </source>
</evidence>
<dbReference type="PANTHER" id="PTHR43297:SF2">
    <property type="entry name" value="DIPEPTIDE TRANSPORT ATP-BINDING PROTEIN DPPD"/>
    <property type="match status" value="1"/>
</dbReference>
<dbReference type="PROSITE" id="PS00211">
    <property type="entry name" value="ABC_TRANSPORTER_1"/>
    <property type="match status" value="2"/>
</dbReference>
<evidence type="ECO:0000256" key="3">
    <source>
        <dbReference type="ARBA" id="ARBA00022448"/>
    </source>
</evidence>
<dbReference type="GO" id="GO:0005524">
    <property type="term" value="F:ATP binding"/>
    <property type="evidence" value="ECO:0007669"/>
    <property type="project" value="UniProtKB-KW"/>
</dbReference>
<keyword evidence="5" id="KW-0547">Nucleotide-binding</keyword>
<keyword evidence="7" id="KW-0472">Membrane</keyword>
<dbReference type="FunFam" id="3.40.50.300:FF:000016">
    <property type="entry name" value="Oligopeptide ABC transporter ATP-binding component"/>
    <property type="match status" value="1"/>
</dbReference>
<dbReference type="InterPro" id="IPR003593">
    <property type="entry name" value="AAA+_ATPase"/>
</dbReference>
<keyword evidence="3" id="KW-0813">Transport</keyword>
<dbReference type="EC" id="7.4.2.9" evidence="8"/>
<dbReference type="GO" id="GO:0055085">
    <property type="term" value="P:transmembrane transport"/>
    <property type="evidence" value="ECO:0007669"/>
    <property type="project" value="UniProtKB-ARBA"/>
</dbReference>
<dbReference type="GO" id="GO:0015833">
    <property type="term" value="P:peptide transport"/>
    <property type="evidence" value="ECO:0007669"/>
    <property type="project" value="InterPro"/>
</dbReference>
<accession>A0A6N7F2A0</accession>
<protein>
    <recommendedName>
        <fullName evidence="8">ABC-type dipeptide transporter</fullName>
        <ecNumber evidence="8">7.4.2.9</ecNumber>
    </recommendedName>
</protein>
<dbReference type="CDD" id="cd03257">
    <property type="entry name" value="ABC_NikE_OppD_transporters"/>
    <property type="match status" value="2"/>
</dbReference>
<evidence type="ECO:0000256" key="7">
    <source>
        <dbReference type="ARBA" id="ARBA00023136"/>
    </source>
</evidence>
<dbReference type="RefSeq" id="WP_152809814.1">
    <property type="nucleotide sequence ID" value="NZ_WHNW01000004.1"/>
</dbReference>
<dbReference type="InterPro" id="IPR017871">
    <property type="entry name" value="ABC_transporter-like_CS"/>
</dbReference>
<feature type="domain" description="ABC transporter" evidence="10">
    <location>
        <begin position="5"/>
        <end position="260"/>
    </location>
</feature>
<proteinExistence type="inferred from homology"/>
<dbReference type="InterPro" id="IPR050388">
    <property type="entry name" value="ABC_Ni/Peptide_Import"/>
</dbReference>
<dbReference type="InterPro" id="IPR003439">
    <property type="entry name" value="ABC_transporter-like_ATP-bd"/>
</dbReference>
<organism evidence="11 12">
    <name type="scientific">Ostreibacterium oceani</name>
    <dbReference type="NCBI Taxonomy" id="2654998"/>
    <lineage>
        <taxon>Bacteria</taxon>
        <taxon>Pseudomonadati</taxon>
        <taxon>Pseudomonadota</taxon>
        <taxon>Gammaproteobacteria</taxon>
        <taxon>Cardiobacteriales</taxon>
        <taxon>Ostreibacteriaceae</taxon>
        <taxon>Ostreibacterium</taxon>
    </lineage>
</organism>
<comment type="similarity">
    <text evidence="2">Belongs to the ABC transporter superfamily.</text>
</comment>
<keyword evidence="4" id="KW-1003">Cell membrane</keyword>
<dbReference type="GO" id="GO:0016887">
    <property type="term" value="F:ATP hydrolysis activity"/>
    <property type="evidence" value="ECO:0007669"/>
    <property type="project" value="InterPro"/>
</dbReference>
<keyword evidence="12" id="KW-1185">Reference proteome</keyword>
<dbReference type="GO" id="GO:0005886">
    <property type="term" value="C:plasma membrane"/>
    <property type="evidence" value="ECO:0007669"/>
    <property type="project" value="UniProtKB-SubCell"/>
</dbReference>
<dbReference type="SMART" id="SM00382">
    <property type="entry name" value="AAA"/>
    <property type="match status" value="2"/>
</dbReference>
<evidence type="ECO:0000256" key="1">
    <source>
        <dbReference type="ARBA" id="ARBA00004417"/>
    </source>
</evidence>
<dbReference type="EMBL" id="WHNW01000004">
    <property type="protein sequence ID" value="MPV85996.1"/>
    <property type="molecule type" value="Genomic_DNA"/>
</dbReference>
<dbReference type="Proteomes" id="UP000471298">
    <property type="component" value="Unassembled WGS sequence"/>
</dbReference>
<evidence type="ECO:0000259" key="10">
    <source>
        <dbReference type="PROSITE" id="PS50893"/>
    </source>
</evidence>
<reference evidence="11 12" key="1">
    <citation type="submission" date="2019-10" db="EMBL/GenBank/DDBJ databases">
        <title>Cardiobacteriales fam. a chemoheterotrophic member of the order Cardiobacteriales, and proposal of Cardiobacteriales fam. nov.</title>
        <authorList>
            <person name="Wang C."/>
        </authorList>
    </citation>
    <scope>NUCLEOTIDE SEQUENCE [LARGE SCALE GENOMIC DNA]</scope>
    <source>
        <strain evidence="11 12">ML27</strain>
    </source>
</reference>
<gene>
    <name evidence="11" type="ORF">GCU85_04530</name>
</gene>
<evidence type="ECO:0000256" key="8">
    <source>
        <dbReference type="ARBA" id="ARBA00038852"/>
    </source>
</evidence>
<dbReference type="AlphaFoldDB" id="A0A6N7F2A0"/>
<name>A0A6N7F2A0_9GAMM</name>
<keyword evidence="6 11" id="KW-0067">ATP-binding</keyword>
<evidence type="ECO:0000256" key="5">
    <source>
        <dbReference type="ARBA" id="ARBA00022741"/>
    </source>
</evidence>
<comment type="subcellular location">
    <subcellularLocation>
        <location evidence="1">Cell inner membrane</location>
        <topology evidence="1">Peripheral membrane protein</topology>
    </subcellularLocation>
</comment>